<keyword evidence="6" id="KW-1185">Reference proteome</keyword>
<protein>
    <submittedName>
        <fullName evidence="5">Acetolactate synthase 1 catalytic subunit</fullName>
        <ecNumber evidence="5">2.2.1.6</ecNumber>
    </submittedName>
</protein>
<evidence type="ECO:0000259" key="3">
    <source>
        <dbReference type="Pfam" id="PF00205"/>
    </source>
</evidence>
<feature type="region of interest" description="Disordered" evidence="2">
    <location>
        <begin position="1"/>
        <end position="22"/>
    </location>
</feature>
<dbReference type="Pfam" id="PF00205">
    <property type="entry name" value="TPP_enzyme_M"/>
    <property type="match status" value="1"/>
</dbReference>
<evidence type="ECO:0000313" key="6">
    <source>
        <dbReference type="Proteomes" id="UP000037020"/>
    </source>
</evidence>
<dbReference type="GO" id="GO:0003984">
    <property type="term" value="F:acetolactate synthase activity"/>
    <property type="evidence" value="ECO:0007669"/>
    <property type="project" value="UniProtKB-EC"/>
</dbReference>
<dbReference type="InterPro" id="IPR012001">
    <property type="entry name" value="Thiamin_PyroP_enz_TPP-bd_dom"/>
</dbReference>
<reference evidence="5 6" key="1">
    <citation type="submission" date="2015-07" db="EMBL/GenBank/DDBJ databases">
        <authorList>
            <person name="Ju K.-S."/>
            <person name="Doroghazi J.R."/>
            <person name="Metcalf W.W."/>
        </authorList>
    </citation>
    <scope>NUCLEOTIDE SEQUENCE [LARGE SCALE GENOMIC DNA]</scope>
    <source>
        <strain evidence="5 6">NRRL B-3589</strain>
    </source>
</reference>
<feature type="domain" description="Thiamine pyrophosphate enzyme central" evidence="3">
    <location>
        <begin position="218"/>
        <end position="353"/>
    </location>
</feature>
<feature type="domain" description="Thiamine pyrophosphate enzyme N-terminal TPP-binding" evidence="4">
    <location>
        <begin position="29"/>
        <end position="143"/>
    </location>
</feature>
<dbReference type="SUPFAM" id="SSF52518">
    <property type="entry name" value="Thiamin diphosphate-binding fold (THDP-binding)"/>
    <property type="match status" value="1"/>
</dbReference>
<dbReference type="Pfam" id="PF02776">
    <property type="entry name" value="TPP_enzyme_N"/>
    <property type="match status" value="1"/>
</dbReference>
<dbReference type="Gene3D" id="3.40.50.970">
    <property type="match status" value="1"/>
</dbReference>
<dbReference type="SUPFAM" id="SSF52467">
    <property type="entry name" value="DHS-like NAD/FAD-binding domain"/>
    <property type="match status" value="1"/>
</dbReference>
<dbReference type="CDD" id="cd07035">
    <property type="entry name" value="TPP_PYR_POX_like"/>
    <property type="match status" value="1"/>
</dbReference>
<evidence type="ECO:0000256" key="1">
    <source>
        <dbReference type="ARBA" id="ARBA00007812"/>
    </source>
</evidence>
<keyword evidence="5" id="KW-0808">Transferase</keyword>
<proteinExistence type="inferred from homology"/>
<evidence type="ECO:0000313" key="5">
    <source>
        <dbReference type="EMBL" id="KOG90982.1"/>
    </source>
</evidence>
<feature type="non-terminal residue" evidence="5">
    <location>
        <position position="396"/>
    </location>
</feature>
<dbReference type="Gene3D" id="3.40.50.1220">
    <property type="entry name" value="TPP-binding domain"/>
    <property type="match status" value="1"/>
</dbReference>
<evidence type="ECO:0000256" key="2">
    <source>
        <dbReference type="SAM" id="MobiDB-lite"/>
    </source>
</evidence>
<dbReference type="InterPro" id="IPR029061">
    <property type="entry name" value="THDP-binding"/>
</dbReference>
<gene>
    <name evidence="5" type="ORF">ADK38_05690</name>
</gene>
<sequence length="396" mass="41514">MTEQATGAHHPQPRARSGGAQAATVEHVTGAQALIRSLEEVGADTVFGIPGGAILPAYDPMMDSAKVRHVLVRHEQGAGHAATGYAQATGKVGVCMATSGPGATNLVTPIADAHMDSVPLVAITGQVASASIGTDAFQEADICGITMPITKHNWLVTDPAEIPRTIAEAFHVASTGRPGPVLVDIAKDALQARTTFVWPPQADLPGYRPVTKPHAKQIREAARLISEARRPVLYVGGGVLKAGATAELKVLAELTGAPVTTTLMALGAFPDSHPQHVGMPGMHGSVTAVTALQKSDLIVALGARFDDRVTGKLDSFAPHAKIVHADIDPAEIGKNRAADVPIVGDAREVIADLVVAVQAEHEEGHLGAAAEERYGAWWSDLNRWRETYPLGYDLPE</sequence>
<dbReference type="Proteomes" id="UP000037020">
    <property type="component" value="Unassembled WGS sequence"/>
</dbReference>
<comment type="caution">
    <text evidence="5">The sequence shown here is derived from an EMBL/GenBank/DDBJ whole genome shotgun (WGS) entry which is preliminary data.</text>
</comment>
<dbReference type="InterPro" id="IPR012000">
    <property type="entry name" value="Thiamin_PyroP_enz_cen_dom"/>
</dbReference>
<dbReference type="InterPro" id="IPR029035">
    <property type="entry name" value="DHS-like_NAD/FAD-binding_dom"/>
</dbReference>
<comment type="similarity">
    <text evidence="1">Belongs to the TPP enzyme family.</text>
</comment>
<dbReference type="EMBL" id="LGUT01000461">
    <property type="protein sequence ID" value="KOG90982.1"/>
    <property type="molecule type" value="Genomic_DNA"/>
</dbReference>
<dbReference type="InterPro" id="IPR045229">
    <property type="entry name" value="TPP_enz"/>
</dbReference>
<accession>A0ABR5JCC6</accession>
<dbReference type="PANTHER" id="PTHR18968">
    <property type="entry name" value="THIAMINE PYROPHOSPHATE ENZYMES"/>
    <property type="match status" value="1"/>
</dbReference>
<dbReference type="EC" id="2.2.1.6" evidence="5"/>
<evidence type="ECO:0000259" key="4">
    <source>
        <dbReference type="Pfam" id="PF02776"/>
    </source>
</evidence>
<organism evidence="5 6">
    <name type="scientific">Streptomyces varsoviensis</name>
    <dbReference type="NCBI Taxonomy" id="67373"/>
    <lineage>
        <taxon>Bacteria</taxon>
        <taxon>Bacillati</taxon>
        <taxon>Actinomycetota</taxon>
        <taxon>Actinomycetes</taxon>
        <taxon>Kitasatosporales</taxon>
        <taxon>Streptomycetaceae</taxon>
        <taxon>Streptomyces</taxon>
    </lineage>
</organism>
<name>A0ABR5JCC6_9ACTN</name>
<dbReference type="PANTHER" id="PTHR18968:SF13">
    <property type="entry name" value="ACETOLACTATE SYNTHASE CATALYTIC SUBUNIT, MITOCHONDRIAL"/>
    <property type="match status" value="1"/>
</dbReference>